<dbReference type="Gene3D" id="2.60.40.3960">
    <property type="entry name" value="Velvet domain"/>
    <property type="match status" value="1"/>
</dbReference>
<feature type="compositionally biased region" description="Polar residues" evidence="6">
    <location>
        <begin position="42"/>
        <end position="70"/>
    </location>
</feature>
<dbReference type="Pfam" id="PF11754">
    <property type="entry name" value="Velvet"/>
    <property type="match status" value="2"/>
</dbReference>
<feature type="region of interest" description="Disordered" evidence="6">
    <location>
        <begin position="27"/>
        <end position="76"/>
    </location>
</feature>
<feature type="domain" description="Velvet" evidence="7">
    <location>
        <begin position="99"/>
        <end position="279"/>
    </location>
</feature>
<proteinExistence type="predicted"/>
<gene>
    <name evidence="8" type="ORF">PPACK8108_LOCUS20821</name>
</gene>
<evidence type="ECO:0000256" key="2">
    <source>
        <dbReference type="ARBA" id="ARBA00022969"/>
    </source>
</evidence>
<feature type="compositionally biased region" description="Basic and acidic residues" evidence="6">
    <location>
        <begin position="296"/>
        <end position="305"/>
    </location>
</feature>
<keyword evidence="9" id="KW-1185">Reference proteome</keyword>
<keyword evidence="4" id="KW-0804">Transcription</keyword>
<evidence type="ECO:0000256" key="1">
    <source>
        <dbReference type="ARBA" id="ARBA00004123"/>
    </source>
</evidence>
<dbReference type="GO" id="GO:0005634">
    <property type="term" value="C:nucleus"/>
    <property type="evidence" value="ECO:0007669"/>
    <property type="project" value="UniProtKB-SubCell"/>
</dbReference>
<comment type="caution">
    <text evidence="8">The sequence shown here is derived from an EMBL/GenBank/DDBJ whole genome shotgun (WGS) entry which is preliminary data.</text>
</comment>
<dbReference type="Proteomes" id="UP001153365">
    <property type="component" value="Unassembled WGS sequence"/>
</dbReference>
<evidence type="ECO:0000313" key="8">
    <source>
        <dbReference type="EMBL" id="CAH7686204.1"/>
    </source>
</evidence>
<protein>
    <submittedName>
        <fullName evidence="8">Velvet factor-domain-containing protein</fullName>
    </submittedName>
</protein>
<dbReference type="PANTHER" id="PTHR33572:SF18">
    <property type="entry name" value="SPORE DEVELOPMENT REGULATOR VOSA"/>
    <property type="match status" value="1"/>
</dbReference>
<evidence type="ECO:0000313" key="9">
    <source>
        <dbReference type="Proteomes" id="UP001153365"/>
    </source>
</evidence>
<keyword evidence="3" id="KW-0805">Transcription regulation</keyword>
<sequence length="384" mass="42645">MVSLRKSKEGEKDKSLRIQLRESYTMLGAVGERQPKAKDLDSYSSTASHQPKACPNQNHRPSNSPSTSVDSGSHSPASCSGSDVAYKFAAENQKTHVAREQIDYKLRMIQQPKRSRMVGSGEKADRRPIDPPPIAGFQAVCSSQGDGETDLTLLRSPAFICYATLCESAPPHKELFTIPHSKKPFVVGTRVSSIFQLRESDPPACNGHYFVFPDLGVRVEGQYRLKLSVYEIEDTKVHFCASIVTDQFEVFSAKKFPGMNESTPLSKTFAKQGIRLRVRTKISGPSDKQLSSQLVERFDREDKHLTQASPHRKKRKKQPLPQDLPSEPTCLQNSYLPNKNAKIPGQILPSLDDMLNGVPVFEESHLNPSVADKIASSLPLDRAD</sequence>
<evidence type="ECO:0000256" key="4">
    <source>
        <dbReference type="ARBA" id="ARBA00023163"/>
    </source>
</evidence>
<reference evidence="8" key="1">
    <citation type="submission" date="2022-06" db="EMBL/GenBank/DDBJ databases">
        <authorList>
            <consortium name="SYNGENTA / RWTH Aachen University"/>
        </authorList>
    </citation>
    <scope>NUCLEOTIDE SEQUENCE</scope>
</reference>
<feature type="region of interest" description="Disordered" evidence="6">
    <location>
        <begin position="113"/>
        <end position="133"/>
    </location>
</feature>
<dbReference type="AlphaFoldDB" id="A0AAV0BIQ9"/>
<dbReference type="EMBL" id="CALTRL010005776">
    <property type="protein sequence ID" value="CAH7686204.1"/>
    <property type="molecule type" value="Genomic_DNA"/>
</dbReference>
<organism evidence="8 9">
    <name type="scientific">Phakopsora pachyrhizi</name>
    <name type="common">Asian soybean rust disease fungus</name>
    <dbReference type="NCBI Taxonomy" id="170000"/>
    <lineage>
        <taxon>Eukaryota</taxon>
        <taxon>Fungi</taxon>
        <taxon>Dikarya</taxon>
        <taxon>Basidiomycota</taxon>
        <taxon>Pucciniomycotina</taxon>
        <taxon>Pucciniomycetes</taxon>
        <taxon>Pucciniales</taxon>
        <taxon>Phakopsoraceae</taxon>
        <taxon>Phakopsora</taxon>
    </lineage>
</organism>
<dbReference type="PANTHER" id="PTHR33572">
    <property type="entry name" value="SPORE DEVELOPMENT REGULATOR VOSA"/>
    <property type="match status" value="1"/>
</dbReference>
<name>A0AAV0BIQ9_PHAPC</name>
<accession>A0AAV0BIQ9</accession>
<evidence type="ECO:0000256" key="5">
    <source>
        <dbReference type="ARBA" id="ARBA00023242"/>
    </source>
</evidence>
<dbReference type="InterPro" id="IPR037525">
    <property type="entry name" value="Velvet_dom"/>
</dbReference>
<feature type="region of interest" description="Disordered" evidence="6">
    <location>
        <begin position="280"/>
        <end position="336"/>
    </location>
</feature>
<evidence type="ECO:0000259" key="7">
    <source>
        <dbReference type="PROSITE" id="PS51821"/>
    </source>
</evidence>
<evidence type="ECO:0000256" key="6">
    <source>
        <dbReference type="SAM" id="MobiDB-lite"/>
    </source>
</evidence>
<keyword evidence="5" id="KW-0539">Nucleus</keyword>
<dbReference type="InterPro" id="IPR038491">
    <property type="entry name" value="Velvet_dom_sf"/>
</dbReference>
<comment type="subcellular location">
    <subcellularLocation>
        <location evidence="1">Nucleus</location>
    </subcellularLocation>
</comment>
<dbReference type="GO" id="GO:0030435">
    <property type="term" value="P:sporulation resulting in formation of a cellular spore"/>
    <property type="evidence" value="ECO:0007669"/>
    <property type="project" value="UniProtKB-KW"/>
</dbReference>
<dbReference type="InterPro" id="IPR021740">
    <property type="entry name" value="Velvet"/>
</dbReference>
<evidence type="ECO:0000256" key="3">
    <source>
        <dbReference type="ARBA" id="ARBA00023015"/>
    </source>
</evidence>
<keyword evidence="2" id="KW-0749">Sporulation</keyword>
<dbReference type="PROSITE" id="PS51821">
    <property type="entry name" value="VELVET"/>
    <property type="match status" value="1"/>
</dbReference>